<name>A0A6L8LM66_9RHOB</name>
<gene>
    <name evidence="2" type="ORF">GR167_17440</name>
</gene>
<dbReference type="Proteomes" id="UP000479043">
    <property type="component" value="Unassembled WGS sequence"/>
</dbReference>
<protein>
    <submittedName>
        <fullName evidence="2">Rhodanese-like domain-containing protein</fullName>
    </submittedName>
</protein>
<keyword evidence="3" id="KW-1185">Reference proteome</keyword>
<dbReference type="InterPro" id="IPR001763">
    <property type="entry name" value="Rhodanese-like_dom"/>
</dbReference>
<dbReference type="Gene3D" id="3.40.250.10">
    <property type="entry name" value="Rhodanese-like domain"/>
    <property type="match status" value="1"/>
</dbReference>
<accession>A0A6L8LM66</accession>
<comment type="caution">
    <text evidence="2">The sequence shown here is derived from an EMBL/GenBank/DDBJ whole genome shotgun (WGS) entry which is preliminary data.</text>
</comment>
<evidence type="ECO:0000313" key="3">
    <source>
        <dbReference type="Proteomes" id="UP000479043"/>
    </source>
</evidence>
<evidence type="ECO:0000259" key="1">
    <source>
        <dbReference type="PROSITE" id="PS50206"/>
    </source>
</evidence>
<organism evidence="2 3">
    <name type="scientific">Thalassovita mangrovi</name>
    <dbReference type="NCBI Taxonomy" id="2692236"/>
    <lineage>
        <taxon>Bacteria</taxon>
        <taxon>Pseudomonadati</taxon>
        <taxon>Pseudomonadota</taxon>
        <taxon>Alphaproteobacteria</taxon>
        <taxon>Rhodobacterales</taxon>
        <taxon>Roseobacteraceae</taxon>
        <taxon>Thalassovita</taxon>
    </lineage>
</organism>
<dbReference type="PROSITE" id="PS50206">
    <property type="entry name" value="RHODANESE_3"/>
    <property type="match status" value="1"/>
</dbReference>
<proteinExistence type="predicted"/>
<dbReference type="SMART" id="SM00450">
    <property type="entry name" value="RHOD"/>
    <property type="match status" value="1"/>
</dbReference>
<feature type="domain" description="Rhodanese" evidence="1">
    <location>
        <begin position="43"/>
        <end position="137"/>
    </location>
</feature>
<dbReference type="EMBL" id="WWEN01000009">
    <property type="protein sequence ID" value="MYM57104.1"/>
    <property type="molecule type" value="Genomic_DNA"/>
</dbReference>
<dbReference type="AlphaFoldDB" id="A0A6L8LM66"/>
<dbReference type="InterPro" id="IPR036873">
    <property type="entry name" value="Rhodanese-like_dom_sf"/>
</dbReference>
<dbReference type="Pfam" id="PF00581">
    <property type="entry name" value="Rhodanese"/>
    <property type="match status" value="1"/>
</dbReference>
<dbReference type="SUPFAM" id="SSF52821">
    <property type="entry name" value="Rhodanese/Cell cycle control phosphatase"/>
    <property type="match status" value="1"/>
</dbReference>
<sequence length="139" mass="14972">MRRRFFLVGGIVAVVAAGWAYVSATATPSTVLLKKATGQELAKDDSTLLVDIRRPEEWNQTGVVEGALLVTYTDANSFLKAVRPHLKDGQSLSLICRSGNRTSRASKQVAAAAPDIEVIDIAGGMLRVMGEGYQTVRPR</sequence>
<evidence type="ECO:0000313" key="2">
    <source>
        <dbReference type="EMBL" id="MYM57104.1"/>
    </source>
</evidence>
<dbReference type="RefSeq" id="WP_160975015.1">
    <property type="nucleotide sequence ID" value="NZ_WWEN01000009.1"/>
</dbReference>
<reference evidence="2 3" key="1">
    <citation type="submission" date="2020-01" db="EMBL/GenBank/DDBJ databases">
        <authorList>
            <person name="Chen S."/>
        </authorList>
    </citation>
    <scope>NUCLEOTIDE SEQUENCE [LARGE SCALE GENOMIC DNA]</scope>
    <source>
        <strain evidence="2 3">GS-10</strain>
    </source>
</reference>